<keyword evidence="2" id="KW-1003">Cell membrane</keyword>
<dbReference type="EMBL" id="BMNT01000012">
    <property type="protein sequence ID" value="GGK82099.1"/>
    <property type="molecule type" value="Genomic_DNA"/>
</dbReference>
<feature type="region of interest" description="Disordered" evidence="6">
    <location>
        <begin position="522"/>
        <end position="541"/>
    </location>
</feature>
<reference evidence="9" key="2">
    <citation type="submission" date="2020-09" db="EMBL/GenBank/DDBJ databases">
        <authorList>
            <person name="Sun Q."/>
            <person name="Ohkuma M."/>
        </authorList>
    </citation>
    <scope>NUCLEOTIDE SEQUENCE</scope>
    <source>
        <strain evidence="9">JCM 13064</strain>
    </source>
</reference>
<dbReference type="CDD" id="cd01127">
    <property type="entry name" value="TrwB_TraG_TraD_VirD4"/>
    <property type="match status" value="1"/>
</dbReference>
<organism evidence="9 10">
    <name type="scientific">Sphaerisporangium melleum</name>
    <dbReference type="NCBI Taxonomy" id="321316"/>
    <lineage>
        <taxon>Bacteria</taxon>
        <taxon>Bacillati</taxon>
        <taxon>Actinomycetota</taxon>
        <taxon>Actinomycetes</taxon>
        <taxon>Streptosporangiales</taxon>
        <taxon>Streptosporangiaceae</taxon>
        <taxon>Sphaerisporangium</taxon>
    </lineage>
</organism>
<dbReference type="PANTHER" id="PTHR37937">
    <property type="entry name" value="CONJUGATIVE TRANSFER: DNA TRANSPORT"/>
    <property type="match status" value="1"/>
</dbReference>
<dbReference type="InterPro" id="IPR032689">
    <property type="entry name" value="TraG-D_C"/>
</dbReference>
<feature type="transmembrane region" description="Helical" evidence="7">
    <location>
        <begin position="87"/>
        <end position="109"/>
    </location>
</feature>
<dbReference type="GO" id="GO:0005886">
    <property type="term" value="C:plasma membrane"/>
    <property type="evidence" value="ECO:0007669"/>
    <property type="project" value="UniProtKB-SubCell"/>
</dbReference>
<evidence type="ECO:0000256" key="4">
    <source>
        <dbReference type="ARBA" id="ARBA00022989"/>
    </source>
</evidence>
<evidence type="ECO:0000256" key="7">
    <source>
        <dbReference type="SAM" id="Phobius"/>
    </source>
</evidence>
<evidence type="ECO:0000256" key="1">
    <source>
        <dbReference type="ARBA" id="ARBA00004651"/>
    </source>
</evidence>
<sequence length="616" mass="65502">MARNETIAGRAVFDGPADYLLFGGLACIAVSVVGVWLTGQIAGLVFAFSWPDADLGDCFSVLTRLPHHLSDPKQAWPASARASLPGWPGFLLSALATFTGLVAAAVAGIRRFGGRSHRGFASRRELARSMSQQAVLVRGAVVRPSVAGTDFTVEDVGVRLGRARTGGMPLAVSSESSVLLMSAPRQGKTSMVIIPWLHRWPGPALVTSVRKDVVEATALLRAEGDRPVLVMTPTGMIGWPDLVRWSPTSGCESFDKARARADVMVTVGKSGAQQDSGNAAYFGMTATNLLAGWLHAAALSGRSMADVLRWALDERLDQPVKILRDHPGAAPGTAAMLDAAYRSPEGTRSNLWTTVQTAVAPLLSTAARATFTPPVGEGIDMEAFLGRRGTIYLLVSEKQASDLAPLISAFVDELTETAKRLADASPGGRLDPPLGLICDEVANVVPLPHLPALMSYAGGSGIFVVAVLQNMAQAENRWGREGAAMLWGASTVKIALGGLSGDELRDLSTLAGEYRELLTTHQRGSSGHTVQSTLHDRKTLPPEAIRTLSERRREALVIHATTPAVLVRMTRHYEGADRDAYARSAAAVAQLIHAAESDPPSDTPRTAADQTRESRR</sequence>
<evidence type="ECO:0000259" key="8">
    <source>
        <dbReference type="Pfam" id="PF12696"/>
    </source>
</evidence>
<comment type="caution">
    <text evidence="9">The sequence shown here is derived from an EMBL/GenBank/DDBJ whole genome shotgun (WGS) entry which is preliminary data.</text>
</comment>
<evidence type="ECO:0000313" key="9">
    <source>
        <dbReference type="EMBL" id="GGK82099.1"/>
    </source>
</evidence>
<feature type="domain" description="TraD/TraG TraM recognition site" evidence="8">
    <location>
        <begin position="433"/>
        <end position="549"/>
    </location>
</feature>
<dbReference type="PANTHER" id="PTHR37937:SF1">
    <property type="entry name" value="CONJUGATIVE TRANSFER: DNA TRANSPORT"/>
    <property type="match status" value="1"/>
</dbReference>
<comment type="subcellular location">
    <subcellularLocation>
        <location evidence="1">Cell membrane</location>
        <topology evidence="1">Multi-pass membrane protein</topology>
    </subcellularLocation>
</comment>
<feature type="region of interest" description="Disordered" evidence="6">
    <location>
        <begin position="592"/>
        <end position="616"/>
    </location>
</feature>
<dbReference type="Proteomes" id="UP000645217">
    <property type="component" value="Unassembled WGS sequence"/>
</dbReference>
<evidence type="ECO:0000256" key="3">
    <source>
        <dbReference type="ARBA" id="ARBA00022692"/>
    </source>
</evidence>
<dbReference type="AlphaFoldDB" id="A0A917R1J4"/>
<name>A0A917R1J4_9ACTN</name>
<proteinExistence type="predicted"/>
<keyword evidence="5 7" id="KW-0472">Membrane</keyword>
<evidence type="ECO:0000256" key="6">
    <source>
        <dbReference type="SAM" id="MobiDB-lite"/>
    </source>
</evidence>
<dbReference type="SUPFAM" id="SSF52540">
    <property type="entry name" value="P-loop containing nucleoside triphosphate hydrolases"/>
    <property type="match status" value="1"/>
</dbReference>
<dbReference type="InterPro" id="IPR051539">
    <property type="entry name" value="T4SS-coupling_protein"/>
</dbReference>
<evidence type="ECO:0000256" key="5">
    <source>
        <dbReference type="ARBA" id="ARBA00023136"/>
    </source>
</evidence>
<keyword evidence="3 7" id="KW-0812">Transmembrane</keyword>
<dbReference type="Gene3D" id="3.40.50.300">
    <property type="entry name" value="P-loop containing nucleotide triphosphate hydrolases"/>
    <property type="match status" value="1"/>
</dbReference>
<evidence type="ECO:0000313" key="10">
    <source>
        <dbReference type="Proteomes" id="UP000645217"/>
    </source>
</evidence>
<evidence type="ECO:0000256" key="2">
    <source>
        <dbReference type="ARBA" id="ARBA00022475"/>
    </source>
</evidence>
<keyword evidence="4 7" id="KW-1133">Transmembrane helix</keyword>
<protein>
    <recommendedName>
        <fullName evidence="8">TraD/TraG TraM recognition site domain-containing protein</fullName>
    </recommendedName>
</protein>
<feature type="compositionally biased region" description="Polar residues" evidence="6">
    <location>
        <begin position="522"/>
        <end position="533"/>
    </location>
</feature>
<keyword evidence="10" id="KW-1185">Reference proteome</keyword>
<reference evidence="9" key="1">
    <citation type="journal article" date="2014" name="Int. J. Syst. Evol. Microbiol.">
        <title>Complete genome sequence of Corynebacterium casei LMG S-19264T (=DSM 44701T), isolated from a smear-ripened cheese.</title>
        <authorList>
            <consortium name="US DOE Joint Genome Institute (JGI-PGF)"/>
            <person name="Walter F."/>
            <person name="Albersmeier A."/>
            <person name="Kalinowski J."/>
            <person name="Ruckert C."/>
        </authorList>
    </citation>
    <scope>NUCLEOTIDE SEQUENCE</scope>
    <source>
        <strain evidence="9">JCM 13064</strain>
    </source>
</reference>
<accession>A0A917R1J4</accession>
<dbReference type="Pfam" id="PF12696">
    <property type="entry name" value="TraG-D_C"/>
    <property type="match status" value="1"/>
</dbReference>
<feature type="transmembrane region" description="Helical" evidence="7">
    <location>
        <begin position="20"/>
        <end position="50"/>
    </location>
</feature>
<dbReference type="InterPro" id="IPR027417">
    <property type="entry name" value="P-loop_NTPase"/>
</dbReference>
<gene>
    <name evidence="9" type="ORF">GCM10007964_25990</name>
</gene>
<dbReference type="RefSeq" id="WP_189163235.1">
    <property type="nucleotide sequence ID" value="NZ_BMNT01000012.1"/>
</dbReference>